<keyword evidence="11" id="KW-0624">Polysaccharide degradation</keyword>
<evidence type="ECO:0000256" key="8">
    <source>
        <dbReference type="ARBA" id="ARBA00023277"/>
    </source>
</evidence>
<keyword evidence="18" id="KW-1185">Reference proteome</keyword>
<evidence type="ECO:0000256" key="14">
    <source>
        <dbReference type="ARBA" id="ARBA00048766"/>
    </source>
</evidence>
<evidence type="ECO:0000256" key="13">
    <source>
        <dbReference type="ARBA" id="ARBA00038933"/>
    </source>
</evidence>
<evidence type="ECO:0000256" key="5">
    <source>
        <dbReference type="ARBA" id="ARBA00022801"/>
    </source>
</evidence>
<reference evidence="17 18" key="1">
    <citation type="submission" date="2023-08" db="EMBL/GenBank/DDBJ databases">
        <title>Annotated Genome Sequence of Vanrija albida AlHP1.</title>
        <authorList>
            <person name="Herzog R."/>
        </authorList>
    </citation>
    <scope>NUCLEOTIDE SEQUENCE [LARGE SCALE GENOMIC DNA]</scope>
    <source>
        <strain evidence="17 18">AlHP1</strain>
    </source>
</reference>
<evidence type="ECO:0000256" key="15">
    <source>
        <dbReference type="RuleBase" id="RU361169"/>
    </source>
</evidence>
<evidence type="ECO:0000256" key="16">
    <source>
        <dbReference type="SAM" id="SignalP"/>
    </source>
</evidence>
<comment type="catalytic activity">
    <reaction evidence="14">
        <text>[(1-&gt;4)-alpha-D-galacturonosyl](n) + H2O = alpha-D-galacturonate + [(1-&gt;4)-alpha-D-galacturonosyl](n-1)</text>
        <dbReference type="Rhea" id="RHEA:14117"/>
        <dbReference type="Rhea" id="RHEA-COMP:14570"/>
        <dbReference type="Rhea" id="RHEA-COMP:14572"/>
        <dbReference type="ChEBI" id="CHEBI:15377"/>
        <dbReference type="ChEBI" id="CHEBI:58658"/>
        <dbReference type="ChEBI" id="CHEBI:140523"/>
        <dbReference type="EC" id="3.2.1.67"/>
    </reaction>
</comment>
<proteinExistence type="inferred from homology"/>
<dbReference type="EMBL" id="JBBXJM010000004">
    <property type="protein sequence ID" value="KAL1407951.1"/>
    <property type="molecule type" value="Genomic_DNA"/>
</dbReference>
<evidence type="ECO:0000256" key="3">
    <source>
        <dbReference type="ARBA" id="ARBA00022525"/>
    </source>
</evidence>
<dbReference type="PANTHER" id="PTHR31736">
    <property type="match status" value="1"/>
</dbReference>
<dbReference type="GeneID" id="95985791"/>
<evidence type="ECO:0000256" key="11">
    <source>
        <dbReference type="ARBA" id="ARBA00023326"/>
    </source>
</evidence>
<comment type="function">
    <text evidence="12">Specific in hydrolyzing the terminal glycosidic bond of polygalacturonic acid and oligogalacturonates.</text>
</comment>
<comment type="caution">
    <text evidence="17">The sequence shown here is derived from an EMBL/GenBank/DDBJ whole genome shotgun (WGS) entry which is preliminary data.</text>
</comment>
<keyword evidence="4 16" id="KW-0732">Signal</keyword>
<dbReference type="Pfam" id="PF00295">
    <property type="entry name" value="Glyco_hydro_28"/>
    <property type="match status" value="1"/>
</dbReference>
<evidence type="ECO:0000256" key="12">
    <source>
        <dbReference type="ARBA" id="ARBA00037312"/>
    </source>
</evidence>
<dbReference type="Proteomes" id="UP001565368">
    <property type="component" value="Unassembled WGS sequence"/>
</dbReference>
<dbReference type="InterPro" id="IPR000743">
    <property type="entry name" value="Glyco_hydro_28"/>
</dbReference>
<organism evidence="17 18">
    <name type="scientific">Vanrija albida</name>
    <dbReference type="NCBI Taxonomy" id="181172"/>
    <lineage>
        <taxon>Eukaryota</taxon>
        <taxon>Fungi</taxon>
        <taxon>Dikarya</taxon>
        <taxon>Basidiomycota</taxon>
        <taxon>Agaricomycotina</taxon>
        <taxon>Tremellomycetes</taxon>
        <taxon>Trichosporonales</taxon>
        <taxon>Trichosporonaceae</taxon>
        <taxon>Vanrija</taxon>
    </lineage>
</organism>
<evidence type="ECO:0000256" key="2">
    <source>
        <dbReference type="ARBA" id="ARBA00008834"/>
    </source>
</evidence>
<accession>A0ABR3PZQ0</accession>
<sequence length="362" mass="36812">MRALALLTLAGSSAALVLPAQEVLLAALDWARPALPGFCTVTSNGHDDTDALAGISKRCGRNGIISLPSKEYILTKPVTLTLSNGYLSLSGWINYTAPLGPGDVALTLAGSKLAVTSKGGGVRVVSDEAAGYALAVRASNSALTGFGVESSGPGILIADTANVDVSDAAVAASTGVTVARAHDVALTRLAYTGVGECVAVRGGTHDVAVADSECRGAGVTIGPEAGEDEQVIRHVALGGVRVLPLDGVPPAIGVRFDAARDAHGQAANISIGGLRVEDVGVAIGLDSEAGSFSFHHVNVTDVSGTAGGTRVVELHCPAAAPCHHWRFKRVQVEAEAARDNYVCDNVPGVHVHRGAWECLPSA</sequence>
<protein>
    <recommendedName>
        <fullName evidence="13">galacturonan 1,4-alpha-galacturonidase</fullName>
        <ecNumber evidence="13">3.2.1.67</ecNumber>
    </recommendedName>
</protein>
<evidence type="ECO:0000313" key="17">
    <source>
        <dbReference type="EMBL" id="KAL1407951.1"/>
    </source>
</evidence>
<evidence type="ECO:0000313" key="18">
    <source>
        <dbReference type="Proteomes" id="UP001565368"/>
    </source>
</evidence>
<dbReference type="RefSeq" id="XP_069207895.1">
    <property type="nucleotide sequence ID" value="XM_069353253.1"/>
</dbReference>
<name>A0ABR3PZQ0_9TREE</name>
<keyword evidence="9 15" id="KW-0326">Glycosidase</keyword>
<dbReference type="InterPro" id="IPR012334">
    <property type="entry name" value="Pectin_lyas_fold"/>
</dbReference>
<keyword evidence="7" id="KW-0325">Glycoprotein</keyword>
<evidence type="ECO:0000256" key="7">
    <source>
        <dbReference type="ARBA" id="ARBA00023180"/>
    </source>
</evidence>
<keyword evidence="6" id="KW-1015">Disulfide bond</keyword>
<comment type="subcellular location">
    <subcellularLocation>
        <location evidence="1">Secreted</location>
    </subcellularLocation>
</comment>
<keyword evidence="10" id="KW-0961">Cell wall biogenesis/degradation</keyword>
<dbReference type="InterPro" id="IPR011050">
    <property type="entry name" value="Pectin_lyase_fold/virulence"/>
</dbReference>
<dbReference type="EC" id="3.2.1.67" evidence="13"/>
<gene>
    <name evidence="17" type="ORF">Q8F55_004748</name>
</gene>
<dbReference type="PANTHER" id="PTHR31736:SF12">
    <property type="entry name" value="EXO-POLYGALACTURONASE, PUTATIVE-RELATED"/>
    <property type="match status" value="1"/>
</dbReference>
<evidence type="ECO:0000256" key="4">
    <source>
        <dbReference type="ARBA" id="ARBA00022729"/>
    </source>
</evidence>
<evidence type="ECO:0000256" key="6">
    <source>
        <dbReference type="ARBA" id="ARBA00023157"/>
    </source>
</evidence>
<evidence type="ECO:0000256" key="9">
    <source>
        <dbReference type="ARBA" id="ARBA00023295"/>
    </source>
</evidence>
<evidence type="ECO:0000256" key="10">
    <source>
        <dbReference type="ARBA" id="ARBA00023316"/>
    </source>
</evidence>
<keyword evidence="8" id="KW-0119">Carbohydrate metabolism</keyword>
<feature type="signal peptide" evidence="16">
    <location>
        <begin position="1"/>
        <end position="15"/>
    </location>
</feature>
<keyword evidence="5 15" id="KW-0378">Hydrolase</keyword>
<evidence type="ECO:0000256" key="1">
    <source>
        <dbReference type="ARBA" id="ARBA00004613"/>
    </source>
</evidence>
<comment type="similarity">
    <text evidence="2 15">Belongs to the glycosyl hydrolase 28 family.</text>
</comment>
<dbReference type="Gene3D" id="2.160.20.10">
    <property type="entry name" value="Single-stranded right-handed beta-helix, Pectin lyase-like"/>
    <property type="match status" value="1"/>
</dbReference>
<feature type="chain" id="PRO_5047129099" description="galacturonan 1,4-alpha-galacturonidase" evidence="16">
    <location>
        <begin position="16"/>
        <end position="362"/>
    </location>
</feature>
<keyword evidence="3" id="KW-0964">Secreted</keyword>
<dbReference type="SUPFAM" id="SSF51126">
    <property type="entry name" value="Pectin lyase-like"/>
    <property type="match status" value="1"/>
</dbReference>